<dbReference type="Gene3D" id="3.40.50.720">
    <property type="entry name" value="NAD(P)-binding Rossmann-like Domain"/>
    <property type="match status" value="1"/>
</dbReference>
<reference evidence="3" key="1">
    <citation type="submission" date="2025-08" db="UniProtKB">
        <authorList>
            <consortium name="Ensembl"/>
        </authorList>
    </citation>
    <scope>IDENTIFICATION</scope>
</reference>
<dbReference type="InterPro" id="IPR002347">
    <property type="entry name" value="SDR_fam"/>
</dbReference>
<dbReference type="STRING" id="8078.ENSFHEP00000034684"/>
<dbReference type="GO" id="GO:0016491">
    <property type="term" value="F:oxidoreductase activity"/>
    <property type="evidence" value="ECO:0007669"/>
    <property type="project" value="UniProtKB-KW"/>
</dbReference>
<dbReference type="AlphaFoldDB" id="A0A3Q2R1X3"/>
<name>A0A3Q2R1X3_FUNHE</name>
<evidence type="ECO:0000313" key="3">
    <source>
        <dbReference type="Ensembl" id="ENSFHEP00000034684.1"/>
    </source>
</evidence>
<dbReference type="InterPro" id="IPR036291">
    <property type="entry name" value="NAD(P)-bd_dom_sf"/>
</dbReference>
<dbReference type="PANTHER" id="PTHR43157:SF50">
    <property type="entry name" value="DEHYDROGENASE_REDUCTASE (SDR FAMILY) MEMBER 13A, DUPLICATE 3"/>
    <property type="match status" value="1"/>
</dbReference>
<protein>
    <submittedName>
        <fullName evidence="3">Uncharacterized protein</fullName>
    </submittedName>
</protein>
<keyword evidence="2" id="KW-0560">Oxidoreductase</keyword>
<evidence type="ECO:0000256" key="1">
    <source>
        <dbReference type="ARBA" id="ARBA00006484"/>
    </source>
</evidence>
<dbReference type="GeneTree" id="ENSGT00990000213540"/>
<reference evidence="3" key="2">
    <citation type="submission" date="2025-09" db="UniProtKB">
        <authorList>
            <consortium name="Ensembl"/>
        </authorList>
    </citation>
    <scope>IDENTIFICATION</scope>
</reference>
<dbReference type="Pfam" id="PF00106">
    <property type="entry name" value="adh_short"/>
    <property type="match status" value="1"/>
</dbReference>
<organism evidence="3 4">
    <name type="scientific">Fundulus heteroclitus</name>
    <name type="common">Killifish</name>
    <name type="synonym">Mummichog</name>
    <dbReference type="NCBI Taxonomy" id="8078"/>
    <lineage>
        <taxon>Eukaryota</taxon>
        <taxon>Metazoa</taxon>
        <taxon>Chordata</taxon>
        <taxon>Craniata</taxon>
        <taxon>Vertebrata</taxon>
        <taxon>Euteleostomi</taxon>
        <taxon>Actinopterygii</taxon>
        <taxon>Neopterygii</taxon>
        <taxon>Teleostei</taxon>
        <taxon>Neoteleostei</taxon>
        <taxon>Acanthomorphata</taxon>
        <taxon>Ovalentaria</taxon>
        <taxon>Atherinomorphae</taxon>
        <taxon>Cyprinodontiformes</taxon>
        <taxon>Fundulidae</taxon>
        <taxon>Fundulus</taxon>
    </lineage>
</organism>
<evidence type="ECO:0000256" key="2">
    <source>
        <dbReference type="ARBA" id="ARBA00023002"/>
    </source>
</evidence>
<comment type="similarity">
    <text evidence="1">Belongs to the short-chain dehydrogenases/reductases (SDR) family.</text>
</comment>
<dbReference type="Ensembl" id="ENSFHET00000035278.1">
    <property type="protein sequence ID" value="ENSFHEP00000034684.1"/>
    <property type="gene ID" value="ENSFHEG00000022519.1"/>
</dbReference>
<proteinExistence type="inferred from homology"/>
<dbReference type="SUPFAM" id="SSF51735">
    <property type="entry name" value="NAD(P)-binding Rossmann-fold domains"/>
    <property type="match status" value="1"/>
</dbReference>
<accession>A0A3Q2R1X3</accession>
<sequence>ISRFVYCLGSNTGIGKSTALELARRGARVILACRNKEKAEAAAFDIRKVSSQSFVKKGLK</sequence>
<evidence type="ECO:0000313" key="4">
    <source>
        <dbReference type="Proteomes" id="UP000265000"/>
    </source>
</evidence>
<keyword evidence="4" id="KW-1185">Reference proteome</keyword>
<dbReference type="Proteomes" id="UP000265000">
    <property type="component" value="Unplaced"/>
</dbReference>
<dbReference type="PANTHER" id="PTHR43157">
    <property type="entry name" value="PHOSPHATIDYLINOSITOL-GLYCAN BIOSYNTHESIS CLASS F PROTEIN-RELATED"/>
    <property type="match status" value="1"/>
</dbReference>